<evidence type="ECO:0000313" key="2">
    <source>
        <dbReference type="EMBL" id="KAK5833658.1"/>
    </source>
</evidence>
<evidence type="ECO:0000256" key="1">
    <source>
        <dbReference type="SAM" id="MobiDB-lite"/>
    </source>
</evidence>
<proteinExistence type="predicted"/>
<keyword evidence="3" id="KW-1185">Reference proteome</keyword>
<feature type="region of interest" description="Disordered" evidence="1">
    <location>
        <begin position="245"/>
        <end position="265"/>
    </location>
</feature>
<dbReference type="PANTHER" id="PTHR47481">
    <property type="match status" value="1"/>
</dbReference>
<reference evidence="2 3" key="1">
    <citation type="submission" date="2023-03" db="EMBL/GenBank/DDBJ databases">
        <title>WGS of Gossypium arboreum.</title>
        <authorList>
            <person name="Yu D."/>
        </authorList>
    </citation>
    <scope>NUCLEOTIDE SEQUENCE [LARGE SCALE GENOMIC DNA]</scope>
    <source>
        <tissue evidence="2">Leaf</tissue>
    </source>
</reference>
<organism evidence="2 3">
    <name type="scientific">Gossypium arboreum</name>
    <name type="common">Tree cotton</name>
    <name type="synonym">Gossypium nanking</name>
    <dbReference type="NCBI Taxonomy" id="29729"/>
    <lineage>
        <taxon>Eukaryota</taxon>
        <taxon>Viridiplantae</taxon>
        <taxon>Streptophyta</taxon>
        <taxon>Embryophyta</taxon>
        <taxon>Tracheophyta</taxon>
        <taxon>Spermatophyta</taxon>
        <taxon>Magnoliopsida</taxon>
        <taxon>eudicotyledons</taxon>
        <taxon>Gunneridae</taxon>
        <taxon>Pentapetalae</taxon>
        <taxon>rosids</taxon>
        <taxon>malvids</taxon>
        <taxon>Malvales</taxon>
        <taxon>Malvaceae</taxon>
        <taxon>Malvoideae</taxon>
        <taxon>Gossypium</taxon>
    </lineage>
</organism>
<sequence>MAPTRFILSSDGSLAVNPSVLIFDKQNSLLTSWLLSTISSSFLSSFKDVRTTHDVWLMANSLFAADSSTKQSQLCHKLHSFRKVHVPLSGPLPFQRLVDALLDCEAQQVQSVQKVFVATNTVEGPPLLSVDVPRRGGFVPGMNGRDDERREDTVFGQNWGISSQNWRPSFWLNYGGDNWVPREPHVGLGNHGFNLFVQRGDGPHTSVDPMSYDNGHEVGPNRNAMDFKFCDESLGHSYDKMASRPHGASGLIRSRPTDGQIVSGPSANCIGIDRS</sequence>
<gene>
    <name evidence="2" type="ORF">PVK06_017511</name>
</gene>
<evidence type="ECO:0000313" key="3">
    <source>
        <dbReference type="Proteomes" id="UP001358586"/>
    </source>
</evidence>
<accession>A0ABR0Q3T5</accession>
<name>A0ABR0Q3T5_GOSAR</name>
<dbReference type="PANTHER" id="PTHR47481:SF10">
    <property type="entry name" value="COPIA-LIKE POLYPROTEIN_RETROTRANSPOSON"/>
    <property type="match status" value="1"/>
</dbReference>
<comment type="caution">
    <text evidence="2">The sequence shown here is derived from an EMBL/GenBank/DDBJ whole genome shotgun (WGS) entry which is preliminary data.</text>
</comment>
<dbReference type="Proteomes" id="UP001358586">
    <property type="component" value="Chromosome 5"/>
</dbReference>
<dbReference type="EMBL" id="JARKNE010000005">
    <property type="protein sequence ID" value="KAK5833658.1"/>
    <property type="molecule type" value="Genomic_DNA"/>
</dbReference>
<protein>
    <submittedName>
        <fullName evidence="2">Uncharacterized protein</fullName>
    </submittedName>
</protein>